<proteinExistence type="predicted"/>
<sequence length="88" mass="9675">MALTTFVTLQSKLAMLSQCAAFRLIECDTHNSGVCRQSRDLARNLAGDLERLRIIGVAGISQKGYRKSGRPQSWRIRSGAAPQFPVPT</sequence>
<dbReference type="EMBL" id="JACHEU010000004">
    <property type="protein sequence ID" value="MBB6014110.1"/>
    <property type="molecule type" value="Genomic_DNA"/>
</dbReference>
<evidence type="ECO:0000313" key="2">
    <source>
        <dbReference type="Proteomes" id="UP000533306"/>
    </source>
</evidence>
<evidence type="ECO:0000313" key="1">
    <source>
        <dbReference type="EMBL" id="MBB6014110.1"/>
    </source>
</evidence>
<name>A0A7W9S5B4_9HYPH</name>
<organism evidence="1 2">
    <name type="scientific">Aquamicrobium lusatiense</name>
    <dbReference type="NCBI Taxonomy" id="89772"/>
    <lineage>
        <taxon>Bacteria</taxon>
        <taxon>Pseudomonadati</taxon>
        <taxon>Pseudomonadota</taxon>
        <taxon>Alphaproteobacteria</taxon>
        <taxon>Hyphomicrobiales</taxon>
        <taxon>Phyllobacteriaceae</taxon>
        <taxon>Aquamicrobium</taxon>
    </lineage>
</organism>
<protein>
    <submittedName>
        <fullName evidence="1">Uncharacterized protein</fullName>
    </submittedName>
</protein>
<dbReference type="Proteomes" id="UP000533306">
    <property type="component" value="Unassembled WGS sequence"/>
</dbReference>
<dbReference type="AlphaFoldDB" id="A0A7W9S5B4"/>
<comment type="caution">
    <text evidence="1">The sequence shown here is derived from an EMBL/GenBank/DDBJ whole genome shotgun (WGS) entry which is preliminary data.</text>
</comment>
<keyword evidence="2" id="KW-1185">Reference proteome</keyword>
<reference evidence="1 2" key="1">
    <citation type="submission" date="2020-08" db="EMBL/GenBank/DDBJ databases">
        <title>Genomic Encyclopedia of Type Strains, Phase IV (KMG-IV): sequencing the most valuable type-strain genomes for metagenomic binning, comparative biology and taxonomic classification.</title>
        <authorList>
            <person name="Goeker M."/>
        </authorList>
    </citation>
    <scope>NUCLEOTIDE SEQUENCE [LARGE SCALE GENOMIC DNA]</scope>
    <source>
        <strain evidence="1 2">DSM 11099</strain>
    </source>
</reference>
<gene>
    <name evidence="1" type="ORF">HNR59_003504</name>
</gene>
<accession>A0A7W9S5B4</accession>